<dbReference type="FunFam" id="1.20.1050.10:FF:000010">
    <property type="entry name" value="Maleylacetoacetate isomerase isoform 1"/>
    <property type="match status" value="1"/>
</dbReference>
<evidence type="ECO:0000256" key="6">
    <source>
        <dbReference type="ARBA" id="ARBA00022878"/>
    </source>
</evidence>
<dbReference type="GO" id="GO:0006572">
    <property type="term" value="P:L-tyrosine catabolic process"/>
    <property type="evidence" value="ECO:0007669"/>
    <property type="project" value="UniProtKB-KW"/>
</dbReference>
<dbReference type="InterPro" id="IPR036282">
    <property type="entry name" value="Glutathione-S-Trfase_C_sf"/>
</dbReference>
<keyword evidence="6" id="KW-0828">Tyrosine catabolism</keyword>
<dbReference type="InterPro" id="IPR040079">
    <property type="entry name" value="Glutathione_S-Trfase"/>
</dbReference>
<dbReference type="InterPro" id="IPR036249">
    <property type="entry name" value="Thioredoxin-like_sf"/>
</dbReference>
<feature type="domain" description="GST N-terminal" evidence="8">
    <location>
        <begin position="1"/>
        <end position="32"/>
    </location>
</feature>
<dbReference type="GO" id="GO:0006749">
    <property type="term" value="P:glutathione metabolic process"/>
    <property type="evidence" value="ECO:0007669"/>
    <property type="project" value="TreeGrafter"/>
</dbReference>
<dbReference type="UniPathway" id="UPA00139">
    <property type="reaction ID" value="UER00340"/>
</dbReference>
<dbReference type="PANTHER" id="PTHR42673:SF4">
    <property type="entry name" value="MALEYLACETOACETATE ISOMERASE"/>
    <property type="match status" value="1"/>
</dbReference>
<dbReference type="InterPro" id="IPR005955">
    <property type="entry name" value="GST_Zeta"/>
</dbReference>
<accession>A0A0K8RAT4</accession>
<comment type="pathway">
    <text evidence="3">Amino-acid degradation; L-phenylalanine degradation; acetoacetate and fumarate from L-phenylalanine: step 5/6.</text>
</comment>
<dbReference type="PANTHER" id="PTHR42673">
    <property type="entry name" value="MALEYLACETOACETATE ISOMERASE"/>
    <property type="match status" value="1"/>
</dbReference>
<feature type="domain" description="GST C-terminal" evidence="9">
    <location>
        <begin position="37"/>
        <end position="157"/>
    </location>
</feature>
<dbReference type="SUPFAM" id="SSF52833">
    <property type="entry name" value="Thioredoxin-like"/>
    <property type="match status" value="1"/>
</dbReference>
<evidence type="ECO:0000256" key="3">
    <source>
        <dbReference type="ARBA" id="ARBA00004671"/>
    </source>
</evidence>
<evidence type="ECO:0000256" key="2">
    <source>
        <dbReference type="ARBA" id="ARBA00001955"/>
    </source>
</evidence>
<dbReference type="Gene3D" id="1.20.1050.10">
    <property type="match status" value="1"/>
</dbReference>
<evidence type="ECO:0000313" key="10">
    <source>
        <dbReference type="EMBL" id="JAA67594.1"/>
    </source>
</evidence>
<dbReference type="EMBL" id="GADI01006214">
    <property type="protein sequence ID" value="JAA67594.1"/>
    <property type="molecule type" value="mRNA"/>
</dbReference>
<evidence type="ECO:0000256" key="4">
    <source>
        <dbReference type="ARBA" id="ARBA00010007"/>
    </source>
</evidence>
<reference evidence="10" key="1">
    <citation type="submission" date="2012-12" db="EMBL/GenBank/DDBJ databases">
        <title>Identification and characterization of a phenylalanine ammonia-lyase gene family in Isatis indigotica Fort.</title>
        <authorList>
            <person name="Liu Q."/>
            <person name="Chen J."/>
            <person name="Zhou X."/>
            <person name="Di P."/>
            <person name="Xiao Y."/>
            <person name="Xuan H."/>
            <person name="Zhang L."/>
            <person name="Chen W."/>
        </authorList>
    </citation>
    <scope>NUCLEOTIDE SEQUENCE</scope>
    <source>
        <tissue evidence="10">Salivary gland</tissue>
    </source>
</reference>
<dbReference type="CDD" id="cd03191">
    <property type="entry name" value="GST_C_Zeta"/>
    <property type="match status" value="1"/>
</dbReference>
<dbReference type="GO" id="GO:0006559">
    <property type="term" value="P:L-phenylalanine catabolic process"/>
    <property type="evidence" value="ECO:0007669"/>
    <property type="project" value="UniProtKB-UniPathway"/>
</dbReference>
<protein>
    <recommendedName>
        <fullName evidence="5">maleylacetoacetate isomerase</fullName>
        <ecNumber evidence="5">5.2.1.2</ecNumber>
    </recommendedName>
</protein>
<sequence length="170" mass="19126">MQQLPVLEIDGEPIPQSLAIIEYLEEKYPEPRLLPDDIVLRAKVRAIAHLITSGIQPLQNVSVLRRLEAGKKLEWTTHFITKGFQALEAVLSKTAGKYCVGDNVTMADICLAPQVNNAIRFRIDMTPFPTIMRINCALMELLAFKVAHPSRQPNAPDNYGDFTDREKISK</sequence>
<dbReference type="InterPro" id="IPR010987">
    <property type="entry name" value="Glutathione-S-Trfase_C-like"/>
</dbReference>
<dbReference type="NCBIfam" id="TIGR01262">
    <property type="entry name" value="maiA"/>
    <property type="match status" value="1"/>
</dbReference>
<keyword evidence="7" id="KW-0585">Phenylalanine catabolism</keyword>
<evidence type="ECO:0000256" key="5">
    <source>
        <dbReference type="ARBA" id="ARBA00013199"/>
    </source>
</evidence>
<name>A0A0K8RAT4_IXORI</name>
<comment type="catalytic activity">
    <reaction evidence="1">
        <text>4-maleylacetoacetate = 4-fumarylacetoacetate</text>
        <dbReference type="Rhea" id="RHEA:14817"/>
        <dbReference type="ChEBI" id="CHEBI:17105"/>
        <dbReference type="ChEBI" id="CHEBI:18034"/>
        <dbReference type="EC" id="5.2.1.2"/>
    </reaction>
</comment>
<evidence type="ECO:0000259" key="8">
    <source>
        <dbReference type="PROSITE" id="PS50404"/>
    </source>
</evidence>
<evidence type="ECO:0000256" key="7">
    <source>
        <dbReference type="ARBA" id="ARBA00023232"/>
    </source>
</evidence>
<dbReference type="PROSITE" id="PS50405">
    <property type="entry name" value="GST_CTER"/>
    <property type="match status" value="1"/>
</dbReference>
<comment type="similarity">
    <text evidence="4">Belongs to the GST superfamily. Zeta family.</text>
</comment>
<dbReference type="GO" id="GO:0005739">
    <property type="term" value="C:mitochondrion"/>
    <property type="evidence" value="ECO:0007669"/>
    <property type="project" value="TreeGrafter"/>
</dbReference>
<comment type="cofactor">
    <cofactor evidence="2">
        <name>glutathione</name>
        <dbReference type="ChEBI" id="CHEBI:57925"/>
    </cofactor>
</comment>
<dbReference type="GO" id="GO:0016034">
    <property type="term" value="F:maleylacetoacetate isomerase activity"/>
    <property type="evidence" value="ECO:0007669"/>
    <property type="project" value="UniProtKB-EC"/>
</dbReference>
<dbReference type="Gene3D" id="3.40.30.10">
    <property type="entry name" value="Glutaredoxin"/>
    <property type="match status" value="1"/>
</dbReference>
<dbReference type="InterPro" id="IPR034330">
    <property type="entry name" value="GST_Zeta_C"/>
</dbReference>
<dbReference type="Pfam" id="PF14497">
    <property type="entry name" value="GST_C_3"/>
    <property type="match status" value="1"/>
</dbReference>
<proteinExistence type="evidence at transcript level"/>
<dbReference type="InterPro" id="IPR004045">
    <property type="entry name" value="Glutathione_S-Trfase_N"/>
</dbReference>
<organism evidence="10">
    <name type="scientific">Ixodes ricinus</name>
    <name type="common">Common tick</name>
    <name type="synonym">Acarus ricinus</name>
    <dbReference type="NCBI Taxonomy" id="34613"/>
    <lineage>
        <taxon>Eukaryota</taxon>
        <taxon>Metazoa</taxon>
        <taxon>Ecdysozoa</taxon>
        <taxon>Arthropoda</taxon>
        <taxon>Chelicerata</taxon>
        <taxon>Arachnida</taxon>
        <taxon>Acari</taxon>
        <taxon>Parasitiformes</taxon>
        <taxon>Ixodida</taxon>
        <taxon>Ixodoidea</taxon>
        <taxon>Ixodidae</taxon>
        <taxon>Ixodinae</taxon>
        <taxon>Ixodes</taxon>
    </lineage>
</organism>
<keyword evidence="10" id="KW-0808">Transferase</keyword>
<dbReference type="AlphaFoldDB" id="A0A0K8RAT4"/>
<dbReference type="EC" id="5.2.1.2" evidence="5"/>
<evidence type="ECO:0000256" key="1">
    <source>
        <dbReference type="ARBA" id="ARBA00001622"/>
    </source>
</evidence>
<dbReference type="GO" id="GO:0004364">
    <property type="term" value="F:glutathione transferase activity"/>
    <property type="evidence" value="ECO:0007669"/>
    <property type="project" value="TreeGrafter"/>
</dbReference>
<dbReference type="Pfam" id="PF13417">
    <property type="entry name" value="GST_N_3"/>
    <property type="match status" value="1"/>
</dbReference>
<dbReference type="SUPFAM" id="SSF47616">
    <property type="entry name" value="GST C-terminal domain-like"/>
    <property type="match status" value="1"/>
</dbReference>
<evidence type="ECO:0000259" key="9">
    <source>
        <dbReference type="PROSITE" id="PS50405"/>
    </source>
</evidence>
<dbReference type="InterPro" id="IPR004046">
    <property type="entry name" value="GST_C"/>
</dbReference>
<dbReference type="PROSITE" id="PS50404">
    <property type="entry name" value="GST_NTER"/>
    <property type="match status" value="1"/>
</dbReference>
<dbReference type="SFLD" id="SFLDS00019">
    <property type="entry name" value="Glutathione_Transferase_(cytos"/>
    <property type="match status" value="1"/>
</dbReference>